<dbReference type="InterPro" id="IPR016161">
    <property type="entry name" value="Ald_DH/histidinol_DH"/>
</dbReference>
<dbReference type="Proteomes" id="UP000318380">
    <property type="component" value="Unassembled WGS sequence"/>
</dbReference>
<dbReference type="InterPro" id="IPR050740">
    <property type="entry name" value="Aldehyde_DH_Superfamily"/>
</dbReference>
<evidence type="ECO:0000256" key="1">
    <source>
        <dbReference type="ARBA" id="ARBA00023002"/>
    </source>
</evidence>
<dbReference type="PANTHER" id="PTHR43353:SF3">
    <property type="entry name" value="ALDEHYDE DEHYDROGENASE-RELATED"/>
    <property type="match status" value="1"/>
</dbReference>
<reference evidence="3 4" key="1">
    <citation type="submission" date="2019-06" db="EMBL/GenBank/DDBJ databases">
        <title>Sequencing the genomes of 1000 actinobacteria strains.</title>
        <authorList>
            <person name="Klenk H.-P."/>
        </authorList>
    </citation>
    <scope>NUCLEOTIDE SEQUENCE [LARGE SCALE GENOMIC DNA]</scope>
    <source>
        <strain evidence="3 4">DSM 24683</strain>
    </source>
</reference>
<accession>A0A561BMG1</accession>
<dbReference type="PANTHER" id="PTHR43353">
    <property type="entry name" value="SUCCINATE-SEMIALDEHYDE DEHYDROGENASE, MITOCHONDRIAL"/>
    <property type="match status" value="1"/>
</dbReference>
<organism evidence="3 4">
    <name type="scientific">Kribbella amoyensis</name>
    <dbReference type="NCBI Taxonomy" id="996641"/>
    <lineage>
        <taxon>Bacteria</taxon>
        <taxon>Bacillati</taxon>
        <taxon>Actinomycetota</taxon>
        <taxon>Actinomycetes</taxon>
        <taxon>Propionibacteriales</taxon>
        <taxon>Kribbellaceae</taxon>
        <taxon>Kribbella</taxon>
    </lineage>
</organism>
<evidence type="ECO:0000313" key="4">
    <source>
        <dbReference type="Proteomes" id="UP000318380"/>
    </source>
</evidence>
<feature type="domain" description="Aldehyde dehydrogenase" evidence="2">
    <location>
        <begin position="2"/>
        <end position="431"/>
    </location>
</feature>
<dbReference type="Gene3D" id="3.40.605.10">
    <property type="entry name" value="Aldehyde Dehydrogenase, Chain A, domain 1"/>
    <property type="match status" value="1"/>
</dbReference>
<evidence type="ECO:0000313" key="3">
    <source>
        <dbReference type="EMBL" id="TWD80044.1"/>
    </source>
</evidence>
<dbReference type="GO" id="GO:0016620">
    <property type="term" value="F:oxidoreductase activity, acting on the aldehyde or oxo group of donors, NAD or NADP as acceptor"/>
    <property type="evidence" value="ECO:0007669"/>
    <property type="project" value="InterPro"/>
</dbReference>
<proteinExistence type="predicted"/>
<comment type="caution">
    <text evidence="3">The sequence shown here is derived from an EMBL/GenBank/DDBJ whole genome shotgun (WGS) entry which is preliminary data.</text>
</comment>
<dbReference type="CDD" id="cd07129">
    <property type="entry name" value="ALDH_KGSADH"/>
    <property type="match status" value="1"/>
</dbReference>
<dbReference type="EMBL" id="VIVK01000001">
    <property type="protein sequence ID" value="TWD80044.1"/>
    <property type="molecule type" value="Genomic_DNA"/>
</dbReference>
<dbReference type="RefSeq" id="WP_145803688.1">
    <property type="nucleotide sequence ID" value="NZ_VIVK01000001.1"/>
</dbReference>
<evidence type="ECO:0000259" key="2">
    <source>
        <dbReference type="Pfam" id="PF00171"/>
    </source>
</evidence>
<protein>
    <submittedName>
        <fullName evidence="3">NADP-dependent aldehyde dehydrogenase</fullName>
    </submittedName>
</protein>
<keyword evidence="4" id="KW-1185">Reference proteome</keyword>
<keyword evidence="1" id="KW-0560">Oxidoreductase</keyword>
<dbReference type="SUPFAM" id="SSF53720">
    <property type="entry name" value="ALDH-like"/>
    <property type="match status" value="1"/>
</dbReference>
<dbReference type="InterPro" id="IPR016162">
    <property type="entry name" value="Ald_DH_N"/>
</dbReference>
<dbReference type="InterPro" id="IPR015590">
    <property type="entry name" value="Aldehyde_DH_dom"/>
</dbReference>
<name>A0A561BMG1_9ACTN</name>
<dbReference type="OrthoDB" id="9770537at2"/>
<gene>
    <name evidence="3" type="ORF">FB561_1116</name>
</gene>
<dbReference type="InterPro" id="IPR044151">
    <property type="entry name" value="ALDH_KGSADH"/>
</dbReference>
<dbReference type="InterPro" id="IPR016163">
    <property type="entry name" value="Ald_DH_C"/>
</dbReference>
<dbReference type="Gene3D" id="3.40.309.10">
    <property type="entry name" value="Aldehyde Dehydrogenase, Chain A, domain 2"/>
    <property type="match status" value="1"/>
</dbReference>
<sequence length="485" mass="49948">MIPDTTPAELEQALADAGGAAAALAASAPSVRAGWIRAVADALDAAVDELVPIAQRETSLPEPRLRGEVARSTGQLRLFADVLEEGSLLEVVIDTANPEGKPVPIPDLRRVLVPLGPVLVFAASNFPFAFSVCGGDTASALAAGCPVVVKAHPGHPELSVKTAEVMIEALRAAGAPAGTFGLVQGYDVGVAALKDPRITAAGFTGSVPAGKALHEIAVTRPEPIPFYGELGSLNPVFVTQAAVDARGNDIATGYVGSFTLGVGQFCTKPGLLFLPAGHGLTDQLVEATGGVAAAKMLNDRIADGFSSGLDRLRKVEGVRVLGEGGGATLLGTTVTELLARREEILEECFGPVSIVVEYASTDELLAAVAAFEGNLTATLHAEESADAELASKVLPLLTERAGRVLWNGWPTGVAVSWAQHHGGPFPSTVGSIHTSVGVTAARRFQRPVAYQDTPDALLPAVLQDANPAGISRRVNGTVTTAEVSR</sequence>
<dbReference type="AlphaFoldDB" id="A0A561BMG1"/>
<dbReference type="Pfam" id="PF00171">
    <property type="entry name" value="Aldedh"/>
    <property type="match status" value="1"/>
</dbReference>